<dbReference type="PROSITE" id="PS01164">
    <property type="entry name" value="COPPER_AMINE_OXID_1"/>
    <property type="match status" value="1"/>
</dbReference>
<dbReference type="InterPro" id="IPR036460">
    <property type="entry name" value="Cu_amine_oxidase_C_sf"/>
</dbReference>
<dbReference type="GO" id="GO:0008131">
    <property type="term" value="F:primary methylamine oxidase activity"/>
    <property type="evidence" value="ECO:0007669"/>
    <property type="project" value="InterPro"/>
</dbReference>
<dbReference type="InterPro" id="IPR059000">
    <property type="entry name" value="ATPase_P-type_domA"/>
</dbReference>
<feature type="domain" description="P-type ATPase A" evidence="4">
    <location>
        <begin position="10"/>
        <end position="60"/>
    </location>
</feature>
<reference evidence="6 7" key="1">
    <citation type="submission" date="2024-01" db="EMBL/GenBank/DDBJ databases">
        <title>A telomere-to-telomere, gap-free genome of sweet tea (Lithocarpus litseifolius).</title>
        <authorList>
            <person name="Zhou J."/>
        </authorList>
    </citation>
    <scope>NUCLEOTIDE SEQUENCE [LARGE SCALE GENOMIC DNA]</scope>
    <source>
        <strain evidence="6">Zhou-2022a</strain>
        <tissue evidence="6">Leaf</tissue>
    </source>
</reference>
<dbReference type="GO" id="GO:0048038">
    <property type="term" value="F:quinone binding"/>
    <property type="evidence" value="ECO:0007669"/>
    <property type="project" value="InterPro"/>
</dbReference>
<dbReference type="Gene3D" id="1.20.1110.10">
    <property type="entry name" value="Calcium-transporting ATPase, transmembrane domain"/>
    <property type="match status" value="1"/>
</dbReference>
<name>A0AAW2C8M3_9ROSI</name>
<keyword evidence="7" id="KW-1185">Reference proteome</keyword>
<gene>
    <name evidence="6" type="ORF">SO802_027580</name>
</gene>
<evidence type="ECO:0000259" key="4">
    <source>
        <dbReference type="Pfam" id="PF00122"/>
    </source>
</evidence>
<dbReference type="InterPro" id="IPR015798">
    <property type="entry name" value="Cu_amine_oxidase_C"/>
</dbReference>
<dbReference type="GO" id="GO:0005507">
    <property type="term" value="F:copper ion binding"/>
    <property type="evidence" value="ECO:0007669"/>
    <property type="project" value="InterPro"/>
</dbReference>
<comment type="PTM">
    <text evidence="1 2">Topaquinone (TPQ) is generated by copper-dependent autoxidation of a specific tyrosyl residue.</text>
</comment>
<organism evidence="6 7">
    <name type="scientific">Lithocarpus litseifolius</name>
    <dbReference type="NCBI Taxonomy" id="425828"/>
    <lineage>
        <taxon>Eukaryota</taxon>
        <taxon>Viridiplantae</taxon>
        <taxon>Streptophyta</taxon>
        <taxon>Embryophyta</taxon>
        <taxon>Tracheophyta</taxon>
        <taxon>Spermatophyta</taxon>
        <taxon>Magnoliopsida</taxon>
        <taxon>eudicotyledons</taxon>
        <taxon>Gunneridae</taxon>
        <taxon>Pentapetalae</taxon>
        <taxon>rosids</taxon>
        <taxon>fabids</taxon>
        <taxon>Fagales</taxon>
        <taxon>Fagaceae</taxon>
        <taxon>Lithocarpus</taxon>
    </lineage>
</organism>
<dbReference type="SUPFAM" id="SSF81653">
    <property type="entry name" value="Calcium ATPase, transduction domain A"/>
    <property type="match status" value="1"/>
</dbReference>
<dbReference type="Gene3D" id="2.70.150.10">
    <property type="entry name" value="Calcium-transporting ATPase, cytoplasmic transduction domain A"/>
    <property type="match status" value="1"/>
</dbReference>
<evidence type="ECO:0000259" key="5">
    <source>
        <dbReference type="Pfam" id="PF01179"/>
    </source>
</evidence>
<keyword evidence="3" id="KW-0472">Membrane</keyword>
<evidence type="ECO:0000256" key="2">
    <source>
        <dbReference type="RuleBase" id="RU000672"/>
    </source>
</evidence>
<comment type="cofactor">
    <cofactor evidence="2">
        <name>Cu cation</name>
        <dbReference type="ChEBI" id="CHEBI:23378"/>
    </cofactor>
    <text evidence="2">Contains 1 topaquinone per subunit.</text>
</comment>
<sequence length="373" mass="41437">MENLSNLEASSALAGESLPVTKNLGDGVYSVSTCKQGAIEGVVIATGVHTLFKKAVHLVETTTIVGHFLQVVTAIGNFCICSIAIGLVIEIIVIYGIHHREKTFCSFCHNGYSWLVGYFFNAISVATTSKLTTGLDRHDLLTKPEFSLRFYQIKFQQEVRPEVSLVVRVAATVGNYDYIIDWEFKPSGSIKLGVGISGVLDVKGVTYTHTDQIKKNVHGTLLAENTIGVYHDHFLTYYFDLDVDVEANSFVKNNLETIKVTSHSSPRKSYWTVVSETARTKSDARIQFGLKQAELVVVNPNKKTNVRNNVGQRLIPGLVAHPLMSYGDYLQIQGAFTNNHVWVILYNKSEKWAGGLYVDQSDGDNTLVVWRLR</sequence>
<dbReference type="PANTHER" id="PTHR10638">
    <property type="entry name" value="COPPER AMINE OXIDASE"/>
    <property type="match status" value="1"/>
</dbReference>
<keyword evidence="2" id="KW-0560">Oxidoreductase</keyword>
<evidence type="ECO:0000256" key="1">
    <source>
        <dbReference type="PIRSR" id="PIRSR600269-51"/>
    </source>
</evidence>
<dbReference type="EMBL" id="JAZDWU010000009">
    <property type="protein sequence ID" value="KAK9992595.1"/>
    <property type="molecule type" value="Genomic_DNA"/>
</dbReference>
<evidence type="ECO:0000313" key="6">
    <source>
        <dbReference type="EMBL" id="KAK9992595.1"/>
    </source>
</evidence>
<dbReference type="PANTHER" id="PTHR10638:SF87">
    <property type="entry name" value="AMINE OXIDASE [COPPER-CONTAINING] ALPHA 2, PEROXISOMAL-RELATED"/>
    <property type="match status" value="1"/>
</dbReference>
<evidence type="ECO:0000313" key="7">
    <source>
        <dbReference type="Proteomes" id="UP001459277"/>
    </source>
</evidence>
<dbReference type="AlphaFoldDB" id="A0AAW2C8M3"/>
<evidence type="ECO:0000256" key="3">
    <source>
        <dbReference type="SAM" id="Phobius"/>
    </source>
</evidence>
<dbReference type="Pfam" id="PF01179">
    <property type="entry name" value="Cu_amine_oxid"/>
    <property type="match status" value="1"/>
</dbReference>
<dbReference type="EC" id="1.4.3.-" evidence="2"/>
<keyword evidence="3" id="KW-1133">Transmembrane helix</keyword>
<dbReference type="SUPFAM" id="SSF49998">
    <property type="entry name" value="Amine oxidase catalytic domain"/>
    <property type="match status" value="1"/>
</dbReference>
<dbReference type="Proteomes" id="UP001459277">
    <property type="component" value="Unassembled WGS sequence"/>
</dbReference>
<dbReference type="Pfam" id="PF00122">
    <property type="entry name" value="E1-E2_ATPase"/>
    <property type="match status" value="1"/>
</dbReference>
<comment type="similarity">
    <text evidence="2">Belongs to the copper/topaquinone oxidase family.</text>
</comment>
<comment type="caution">
    <text evidence="6">The sequence shown here is derived from an EMBL/GenBank/DDBJ whole genome shotgun (WGS) entry which is preliminary data.</text>
</comment>
<proteinExistence type="inferred from homology"/>
<dbReference type="InterPro" id="IPR049948">
    <property type="entry name" value="Cu_Am_ox_TPQ-bd"/>
</dbReference>
<feature type="domain" description="Copper amine oxidase catalytic" evidence="5">
    <location>
        <begin position="152"/>
        <end position="370"/>
    </location>
</feature>
<keyword evidence="1 2" id="KW-0801">TPQ</keyword>
<protein>
    <recommendedName>
        <fullName evidence="2">Amine oxidase</fullName>
        <ecNumber evidence="2">1.4.3.-</ecNumber>
    </recommendedName>
</protein>
<dbReference type="Gene3D" id="2.70.98.20">
    <property type="entry name" value="Copper amine oxidase, catalytic domain"/>
    <property type="match status" value="1"/>
</dbReference>
<dbReference type="InterPro" id="IPR008250">
    <property type="entry name" value="ATPase_P-typ_transduc_dom_A_sf"/>
</dbReference>
<dbReference type="GO" id="GO:0009308">
    <property type="term" value="P:amine metabolic process"/>
    <property type="evidence" value="ECO:0007669"/>
    <property type="project" value="UniProtKB-UniRule"/>
</dbReference>
<keyword evidence="2" id="KW-0479">Metal-binding</keyword>
<accession>A0AAW2C8M3</accession>
<dbReference type="InterPro" id="IPR000269">
    <property type="entry name" value="Cu_amine_oxidase"/>
</dbReference>
<keyword evidence="3" id="KW-0812">Transmembrane</keyword>
<feature type="transmembrane region" description="Helical" evidence="3">
    <location>
        <begin position="75"/>
        <end position="97"/>
    </location>
</feature>
<feature type="modified residue" description="2',4',5'-topaquinone" evidence="1">
    <location>
        <position position="176"/>
    </location>
</feature>
<keyword evidence="2" id="KW-0186">Copper</keyword>